<proteinExistence type="predicted"/>
<feature type="domain" description="DUF7638" evidence="1">
    <location>
        <begin position="136"/>
        <end position="244"/>
    </location>
</feature>
<feature type="domain" description="DUF7638" evidence="1">
    <location>
        <begin position="3"/>
        <end position="105"/>
    </location>
</feature>
<name>A0ABX0FBT4_9BACL</name>
<dbReference type="InterPro" id="IPR056056">
    <property type="entry name" value="DUF7639"/>
</dbReference>
<dbReference type="EMBL" id="JAAFGS010000006">
    <property type="protein sequence ID" value="NGZ76934.1"/>
    <property type="molecule type" value="Genomic_DNA"/>
</dbReference>
<dbReference type="Pfam" id="PF24644">
    <property type="entry name" value="DUF7638"/>
    <property type="match status" value="2"/>
</dbReference>
<comment type="caution">
    <text evidence="3">The sequence shown here is derived from an EMBL/GenBank/DDBJ whole genome shotgun (WGS) entry which is preliminary data.</text>
</comment>
<reference evidence="3 4" key="1">
    <citation type="submission" date="2020-01" db="EMBL/GenBank/DDBJ databases">
        <title>Polyphasic characterisation and genomic insights into a novel alkali tolerant bacterium VR-M41.</title>
        <authorList>
            <person name="Vemuluri V.R."/>
        </authorList>
    </citation>
    <scope>NUCLEOTIDE SEQUENCE [LARGE SCALE GENOMIC DNA]</scope>
    <source>
        <strain evidence="3 4">VR-M41</strain>
    </source>
</reference>
<evidence type="ECO:0000259" key="2">
    <source>
        <dbReference type="Pfam" id="PF24645"/>
    </source>
</evidence>
<dbReference type="Pfam" id="PF24645">
    <property type="entry name" value="DUF7639"/>
    <property type="match status" value="1"/>
</dbReference>
<evidence type="ECO:0000313" key="3">
    <source>
        <dbReference type="EMBL" id="NGZ76934.1"/>
    </source>
</evidence>
<dbReference type="Proteomes" id="UP000800303">
    <property type="component" value="Unassembled WGS sequence"/>
</dbReference>
<keyword evidence="4" id="KW-1185">Reference proteome</keyword>
<evidence type="ECO:0000259" key="1">
    <source>
        <dbReference type="Pfam" id="PF24644"/>
    </source>
</evidence>
<dbReference type="InterPro" id="IPR056055">
    <property type="entry name" value="DUF7638"/>
</dbReference>
<protein>
    <submittedName>
        <fullName evidence="3">Uncharacterized protein</fullName>
    </submittedName>
</protein>
<gene>
    <name evidence="3" type="ORF">GYN08_16630</name>
</gene>
<accession>A0ABX0FBT4</accession>
<sequence length="308" mass="35479">MQKIRRKRTIEGTTMPGIIHNGGQYFMIDLNIYEDGMADCWELVDLDGLRGKLESGWLTPTIPAGRPLSIHGLGSYVVESARWLHDTGTYYEAVLDRLKRLNPEMSNLYTVTETQKKLAESRRVQFIEEAVPFYVRSETFYETAEGRSIFLFMRREGRSDLIRLTVYEDGTAEICDADREQAYSSMAEVEALFADGTLFTEFDRPVDVTIAGLGELRLSAVLNAAPVGEKRKEAADLLGKLQGGKTTLELCRDAYHRYLEEPSERRRAFLKERYEDVPEHQRLYLGDMDTRDEDYRRILYTPEDTREV</sequence>
<organism evidence="3 4">
    <name type="scientific">Saccharibacillus alkalitolerans</name>
    <dbReference type="NCBI Taxonomy" id="2705290"/>
    <lineage>
        <taxon>Bacteria</taxon>
        <taxon>Bacillati</taxon>
        <taxon>Bacillota</taxon>
        <taxon>Bacilli</taxon>
        <taxon>Bacillales</taxon>
        <taxon>Paenibacillaceae</taxon>
        <taxon>Saccharibacillus</taxon>
    </lineage>
</organism>
<evidence type="ECO:0000313" key="4">
    <source>
        <dbReference type="Proteomes" id="UP000800303"/>
    </source>
</evidence>
<feature type="domain" description="DUF7639" evidence="2">
    <location>
        <begin position="247"/>
        <end position="302"/>
    </location>
</feature>